<dbReference type="PANTHER" id="PTHR33649">
    <property type="entry name" value="PAR1 PROTEIN"/>
    <property type="match status" value="1"/>
</dbReference>
<feature type="chain" id="PRO_5041290720" description="PAR1 protein" evidence="1">
    <location>
        <begin position="27"/>
        <end position="457"/>
    </location>
</feature>
<proteinExistence type="predicted"/>
<keyword evidence="1" id="KW-0732">Signal</keyword>
<comment type="caution">
    <text evidence="2">The sequence shown here is derived from an EMBL/GenBank/DDBJ whole genome shotgun (WGS) entry which is preliminary data.</text>
</comment>
<dbReference type="InterPro" id="IPR009489">
    <property type="entry name" value="PAR1"/>
</dbReference>
<name>A0AA38W5N0_9ASTR</name>
<organism evidence="2 3">
    <name type="scientific">Centaurea solstitialis</name>
    <name type="common">yellow star-thistle</name>
    <dbReference type="NCBI Taxonomy" id="347529"/>
    <lineage>
        <taxon>Eukaryota</taxon>
        <taxon>Viridiplantae</taxon>
        <taxon>Streptophyta</taxon>
        <taxon>Embryophyta</taxon>
        <taxon>Tracheophyta</taxon>
        <taxon>Spermatophyta</taxon>
        <taxon>Magnoliopsida</taxon>
        <taxon>eudicotyledons</taxon>
        <taxon>Gunneridae</taxon>
        <taxon>Pentapetalae</taxon>
        <taxon>asterids</taxon>
        <taxon>campanulids</taxon>
        <taxon>Asterales</taxon>
        <taxon>Asteraceae</taxon>
        <taxon>Carduoideae</taxon>
        <taxon>Cardueae</taxon>
        <taxon>Centaureinae</taxon>
        <taxon>Centaurea</taxon>
    </lineage>
</organism>
<accession>A0AA38W5N0</accession>
<gene>
    <name evidence="2" type="ORF">OSB04_026151</name>
</gene>
<dbReference type="EMBL" id="JARYMX010000007">
    <property type="protein sequence ID" value="KAJ9539645.1"/>
    <property type="molecule type" value="Genomic_DNA"/>
</dbReference>
<sequence>MDSSNSFKGFLVFVAIFTFSIQTTLGNITCENLRKDACAFAVSSNGKRCVLEKTVRRTGEEVFVCSTSQIDTSKLTNWIETDECLEACGLDRNILGISSDSLLESRFTQKLCSTRCYNGCPNIVDLYFNLAIGEGVYLPSLCQAQGDSKRRGMSEIRSSGNVAAGPATLTSLMVDGSPNAAPSPIPVSLMVDASIACENLGKDVCAFAVSSSGKRCVLEKTVRRTGEEVFICSTSQIDTGKLTNWIETDECLEACGLDRNILGISSDSLLESQFTRKLCSTRCYNGCPNIVDLYFNLAVGEGVYLPSLCQAKGDNKRRWMSEIRSSRNVAPGVLIPRGVVPSPSSIGVTTDGSLTVALPPIPIGVTTDGSPSVALLDLPPLPLPLPPLPPLPLPPLPLPLPPIGLTADGSLAVAPPLPLPPIGITADGSPDVAPYPLPTGVKADNSVTVAQSPIPIS</sequence>
<evidence type="ECO:0000313" key="2">
    <source>
        <dbReference type="EMBL" id="KAJ9539645.1"/>
    </source>
</evidence>
<dbReference type="PANTHER" id="PTHR33649:SF2">
    <property type="entry name" value="PAR1 PROTEIN"/>
    <property type="match status" value="1"/>
</dbReference>
<protein>
    <recommendedName>
        <fullName evidence="4">PAR1 protein</fullName>
    </recommendedName>
</protein>
<dbReference type="AlphaFoldDB" id="A0AA38W5N0"/>
<feature type="signal peptide" evidence="1">
    <location>
        <begin position="1"/>
        <end position="26"/>
    </location>
</feature>
<dbReference type="Pfam" id="PF06521">
    <property type="entry name" value="PAR1"/>
    <property type="match status" value="2"/>
</dbReference>
<keyword evidence="3" id="KW-1185">Reference proteome</keyword>
<evidence type="ECO:0008006" key="4">
    <source>
        <dbReference type="Google" id="ProtNLM"/>
    </source>
</evidence>
<reference evidence="2" key="1">
    <citation type="submission" date="2023-03" db="EMBL/GenBank/DDBJ databases">
        <title>Chromosome-scale reference genome and RAD-based genetic map of yellow starthistle (Centaurea solstitialis) reveal putative structural variation and QTLs associated with invader traits.</title>
        <authorList>
            <person name="Reatini B."/>
            <person name="Cang F.A."/>
            <person name="Jiang Q."/>
            <person name="Mckibben M.T.W."/>
            <person name="Barker M.S."/>
            <person name="Rieseberg L.H."/>
            <person name="Dlugosch K.M."/>
        </authorList>
    </citation>
    <scope>NUCLEOTIDE SEQUENCE</scope>
    <source>
        <strain evidence="2">CAN-66</strain>
        <tissue evidence="2">Leaf</tissue>
    </source>
</reference>
<dbReference type="Proteomes" id="UP001172457">
    <property type="component" value="Chromosome 7"/>
</dbReference>
<evidence type="ECO:0000256" key="1">
    <source>
        <dbReference type="SAM" id="SignalP"/>
    </source>
</evidence>
<evidence type="ECO:0000313" key="3">
    <source>
        <dbReference type="Proteomes" id="UP001172457"/>
    </source>
</evidence>